<dbReference type="Gene3D" id="2.60.40.1740">
    <property type="entry name" value="hypothetical protein (bacova_03559)"/>
    <property type="match status" value="1"/>
</dbReference>
<reference evidence="1" key="1">
    <citation type="submission" date="2021-10" db="EMBL/GenBank/DDBJ databases">
        <title>Tamlana sargassums sp. nov., and Tamlana laminarinivorans sp. nov., two new bacteria isolated from the brown alga.</title>
        <authorList>
            <person name="Li J."/>
        </authorList>
    </citation>
    <scope>NUCLEOTIDE SEQUENCE</scope>
    <source>
        <strain evidence="1">PT2-4</strain>
    </source>
</reference>
<organism evidence="1 2">
    <name type="scientific">Neotamlana laminarinivorans</name>
    <dbReference type="NCBI Taxonomy" id="2883124"/>
    <lineage>
        <taxon>Bacteria</taxon>
        <taxon>Pseudomonadati</taxon>
        <taxon>Bacteroidota</taxon>
        <taxon>Flavobacteriia</taxon>
        <taxon>Flavobacteriales</taxon>
        <taxon>Flavobacteriaceae</taxon>
        <taxon>Neotamlana</taxon>
    </lineage>
</organism>
<name>A0A9X1I2W8_9FLAO</name>
<evidence type="ECO:0000313" key="2">
    <source>
        <dbReference type="Proteomes" id="UP001139199"/>
    </source>
</evidence>
<gene>
    <name evidence="1" type="ORF">LG649_10265</name>
</gene>
<keyword evidence="2" id="KW-1185">Reference proteome</keyword>
<comment type="caution">
    <text evidence="1">The sequence shown here is derived from an EMBL/GenBank/DDBJ whole genome shotgun (WGS) entry which is preliminary data.</text>
</comment>
<dbReference type="AlphaFoldDB" id="A0A9X1I2W8"/>
<evidence type="ECO:0000313" key="1">
    <source>
        <dbReference type="EMBL" id="MCB4799232.1"/>
    </source>
</evidence>
<dbReference type="RefSeq" id="WP_226543743.1">
    <property type="nucleotide sequence ID" value="NZ_JAJAPW010000004.1"/>
</dbReference>
<proteinExistence type="predicted"/>
<sequence>MKKTLNIFLIVFSFVLFQNCEEDQFESSLNYVSFGDDTYSAAVDVDGTTTVDVTVYTTSIVSSDTSFNVEANGEDAADGSYSVPTSVTIPAGSNSGTLTVTLSDIDLGIGVNALQISFIDVVTGYSNGSSTTIEYIQNCNEVSGSLDFVFDGYASEVAWEITDSLGGVVVSGSGYSDGDATASETIVLCAGRDYTFTITDSYGDGLSYPSNGTYTLTIGGEIKANGGGDYGDSESTDFDTM</sequence>
<protein>
    <submittedName>
        <fullName evidence="1">Uncharacterized protein</fullName>
    </submittedName>
</protein>
<dbReference type="EMBL" id="JAJAPW010000004">
    <property type="protein sequence ID" value="MCB4799232.1"/>
    <property type="molecule type" value="Genomic_DNA"/>
</dbReference>
<dbReference type="Proteomes" id="UP001139199">
    <property type="component" value="Unassembled WGS sequence"/>
</dbReference>
<accession>A0A9X1I2W8</accession>